<evidence type="ECO:0000313" key="2">
    <source>
        <dbReference type="Proteomes" id="UP000231516"/>
    </source>
</evidence>
<proteinExistence type="predicted"/>
<dbReference type="AlphaFoldDB" id="A0A2G5JZX7"/>
<accession>A0A2G5JZX7</accession>
<dbReference type="EMBL" id="MDGM01000015">
    <property type="protein sequence ID" value="PIB22828.1"/>
    <property type="molecule type" value="Genomic_DNA"/>
</dbReference>
<evidence type="ECO:0000313" key="1">
    <source>
        <dbReference type="EMBL" id="PIB22828.1"/>
    </source>
</evidence>
<sequence>MGLTLLKLIIRVVIGGIFLCTAFATQAQNETNRFWLMWEQSRIDLAACLHDGLCDPKRSFVTRLIEEPDSARAQSVFYELDRVSLARRQPPIHPETPIVCPANFYRIEQPASPSLQVNTDTPDYEKMEISDKLAPLKNLPGVYFKLDGVRGPTDDGGKFGKQLHGYVTDAMNKAGIPILTKEELENTPGKPQFSASFSGTQSNGCTWRVSAMLKQTVLLSRDLSVKLASTTWASFGGFDAAQPKQDEFDALTMLIDKFITDYKKANEIAD</sequence>
<dbReference type="Proteomes" id="UP000231516">
    <property type="component" value="Unassembled WGS sequence"/>
</dbReference>
<reference evidence="1 2" key="1">
    <citation type="submission" date="2016-08" db="EMBL/GenBank/DDBJ databases">
        <title>Draft genome of Amylibacter sp. strain 4G11.</title>
        <authorList>
            <person name="Wong S.-K."/>
            <person name="Hamasaki K."/>
            <person name="Yoshizawa S."/>
        </authorList>
    </citation>
    <scope>NUCLEOTIDE SEQUENCE [LARGE SCALE GENOMIC DNA]</scope>
    <source>
        <strain evidence="1 2">4G11</strain>
    </source>
</reference>
<protein>
    <submittedName>
        <fullName evidence="1">Uncharacterized protein</fullName>
    </submittedName>
</protein>
<comment type="caution">
    <text evidence="1">The sequence shown here is derived from an EMBL/GenBank/DDBJ whole genome shotgun (WGS) entry which is preliminary data.</text>
</comment>
<keyword evidence="2" id="KW-1185">Reference proteome</keyword>
<organism evidence="1 2">
    <name type="scientific">Paramylibacter kogurei</name>
    <dbReference type="NCBI Taxonomy" id="1889778"/>
    <lineage>
        <taxon>Bacteria</taxon>
        <taxon>Pseudomonadati</taxon>
        <taxon>Pseudomonadota</taxon>
        <taxon>Alphaproteobacteria</taxon>
        <taxon>Rhodobacterales</taxon>
        <taxon>Paracoccaceae</taxon>
        <taxon>Paramylibacter</taxon>
    </lineage>
</organism>
<name>A0A2G5JZX7_9RHOB</name>
<gene>
    <name evidence="1" type="ORF">BFP76_09865</name>
</gene>